<comment type="caution">
    <text evidence="2">The sequence shown here is derived from an EMBL/GenBank/DDBJ whole genome shotgun (WGS) entry which is preliminary data.</text>
</comment>
<reference evidence="2" key="1">
    <citation type="journal article" date="2022" name="bioRxiv">
        <title>Deciphering the potential niche of two novel black yeast fungi from a biological soil crust based on their genomes, phenotypes, and melanin regulation.</title>
        <authorList>
            <consortium name="DOE Joint Genome Institute"/>
            <person name="Carr E.C."/>
            <person name="Barton Q."/>
            <person name="Grambo S."/>
            <person name="Sullivan M."/>
            <person name="Renfro C.M."/>
            <person name="Kuo A."/>
            <person name="Pangilinan J."/>
            <person name="Lipzen A."/>
            <person name="Keymanesh K."/>
            <person name="Savage E."/>
            <person name="Barry K."/>
            <person name="Grigoriev I.V."/>
            <person name="Riekhof W.R."/>
            <person name="Harris S.S."/>
        </authorList>
    </citation>
    <scope>NUCLEOTIDE SEQUENCE</scope>
    <source>
        <strain evidence="2">JF 03-4F</strain>
    </source>
</reference>
<proteinExistence type="predicted"/>
<dbReference type="Proteomes" id="UP001203852">
    <property type="component" value="Unassembled WGS sequence"/>
</dbReference>
<dbReference type="AlphaFoldDB" id="A0AAN6IFP4"/>
<accession>A0AAN6IFP4</accession>
<evidence type="ECO:0000313" key="3">
    <source>
        <dbReference type="Proteomes" id="UP001203852"/>
    </source>
</evidence>
<protein>
    <submittedName>
        <fullName evidence="2">Uncharacterized protein</fullName>
    </submittedName>
</protein>
<name>A0AAN6IFP4_9EURO</name>
<evidence type="ECO:0000313" key="2">
    <source>
        <dbReference type="EMBL" id="KAI1616327.1"/>
    </source>
</evidence>
<sequence length="560" mass="63268">MAEFGDRLGSSSPTGATAQDQLQAISKQLETEIQTSQDLRQQLEEARLETNTVRTKLEGELETARRESQKELEKTKEKLDKVQQKIEEAKVELGDLQDSVQALQEVTDVQALLDKSERQRNATQAEADDLVRQRDEARRSLGAAEREVSRLGAELDDALESRTQARLDKVTVEWELREARLKAVDLKIERDVAKAGSENYHELLCKRINEVNDYKRIIACGDFLDDDFDICTVSNLFQGYPILHAGVMTKVCKYWLLELSDMTDATQELSLPYVNSMAYFVFQTAMLEPAALNHLVIATFVRTYLDWKYGVGFPQPLVFLEAALFVLANPDQKKVQNFLQDPSTCILRIVELWGMSYWPGERLNGVKAWYQTIKPRLEQTTLVNRALVKRLDMGFENGFETATSLVQIACDLLEELSDDIVDLRAGTRMISADNSILVLQTDPVDAKARDIQVLPPDAMECTFTRSNDVEVTVNGYPRPGMKLVVVLPFIDGFAPPMIVWHGKRKTSTMETKGQHGQRSFEGEDSMDRELLIAPHVECIQDPKCAETYLIALGAEQNEIP</sequence>
<gene>
    <name evidence="2" type="ORF">EDD36DRAFT_415229</name>
</gene>
<evidence type="ECO:0000256" key="1">
    <source>
        <dbReference type="SAM" id="Coils"/>
    </source>
</evidence>
<organism evidence="2 3">
    <name type="scientific">Exophiala viscosa</name>
    <dbReference type="NCBI Taxonomy" id="2486360"/>
    <lineage>
        <taxon>Eukaryota</taxon>
        <taxon>Fungi</taxon>
        <taxon>Dikarya</taxon>
        <taxon>Ascomycota</taxon>
        <taxon>Pezizomycotina</taxon>
        <taxon>Eurotiomycetes</taxon>
        <taxon>Chaetothyriomycetidae</taxon>
        <taxon>Chaetothyriales</taxon>
        <taxon>Herpotrichiellaceae</taxon>
        <taxon>Exophiala</taxon>
    </lineage>
</organism>
<dbReference type="EMBL" id="MU404351">
    <property type="protein sequence ID" value="KAI1616327.1"/>
    <property type="molecule type" value="Genomic_DNA"/>
</dbReference>
<dbReference type="Gene3D" id="1.10.287.1490">
    <property type="match status" value="1"/>
</dbReference>
<keyword evidence="3" id="KW-1185">Reference proteome</keyword>
<feature type="coiled-coil region" evidence="1">
    <location>
        <begin position="22"/>
        <end position="161"/>
    </location>
</feature>
<keyword evidence="1" id="KW-0175">Coiled coil</keyword>